<dbReference type="NCBIfam" id="TIGR00188">
    <property type="entry name" value="rnpA"/>
    <property type="match status" value="1"/>
</dbReference>
<comment type="function">
    <text evidence="6">RNaseP catalyzes the removal of the 5'-leader sequence from pre-tRNA to produce the mature 5'-terminus. It can also cleave other RNA substrates such as 4.5S RNA. The protein component plays an auxiliary but essential role in vivo by binding to the 5'-leader sequence and broadening the substrate specificity of the ribozyme.</text>
</comment>
<keyword evidence="2 6" id="KW-0540">Nuclease</keyword>
<gene>
    <name evidence="6 8" type="primary">rnpA</name>
    <name evidence="8" type="ORF">LZC95_40820</name>
</gene>
<evidence type="ECO:0000313" key="8">
    <source>
        <dbReference type="EMBL" id="WXB00264.1"/>
    </source>
</evidence>
<evidence type="ECO:0000256" key="3">
    <source>
        <dbReference type="ARBA" id="ARBA00022759"/>
    </source>
</evidence>
<keyword evidence="3 6" id="KW-0255">Endonuclease</keyword>
<keyword evidence="9" id="KW-1185">Reference proteome</keyword>
<dbReference type="InterPro" id="IPR014721">
    <property type="entry name" value="Ribsml_uS5_D2-typ_fold_subgr"/>
</dbReference>
<evidence type="ECO:0000256" key="4">
    <source>
        <dbReference type="ARBA" id="ARBA00022801"/>
    </source>
</evidence>
<dbReference type="InterPro" id="IPR020568">
    <property type="entry name" value="Ribosomal_Su5_D2-typ_SF"/>
</dbReference>
<evidence type="ECO:0000256" key="5">
    <source>
        <dbReference type="ARBA" id="ARBA00022884"/>
    </source>
</evidence>
<sequence length="136" mass="14915">MQSATSGSERVSSRHYYFLIAPSPDGRASSRPPNDVPSPALARLGLIVTRKLGGAVVRNRIKRICRECFRRLAQDERWVAAGTDVVVIARAGAEKLSMTDALAEWEKLRPVIRKRSLQALAKASNKGHLSPPGQRS</sequence>
<comment type="subunit">
    <text evidence="6">Consists of a catalytic RNA component (M1 or rnpB) and a protein subunit.</text>
</comment>
<comment type="similarity">
    <text evidence="6">Belongs to the RnpA family.</text>
</comment>
<dbReference type="Proteomes" id="UP001379533">
    <property type="component" value="Chromosome"/>
</dbReference>
<evidence type="ECO:0000256" key="7">
    <source>
        <dbReference type="NCBIfam" id="TIGR00188"/>
    </source>
</evidence>
<dbReference type="HAMAP" id="MF_00227">
    <property type="entry name" value="RNase_P"/>
    <property type="match status" value="1"/>
</dbReference>
<reference evidence="8 9" key="1">
    <citation type="submission" date="2021-12" db="EMBL/GenBank/DDBJ databases">
        <title>Discovery of the Pendulisporaceae a myxobacterial family with distinct sporulation behavior and unique specialized metabolism.</title>
        <authorList>
            <person name="Garcia R."/>
            <person name="Popoff A."/>
            <person name="Bader C.D."/>
            <person name="Loehr J."/>
            <person name="Walesch S."/>
            <person name="Walt C."/>
            <person name="Boldt J."/>
            <person name="Bunk B."/>
            <person name="Haeckl F.J.F.P.J."/>
            <person name="Gunesch A.P."/>
            <person name="Birkelbach J."/>
            <person name="Nuebel U."/>
            <person name="Pietschmann T."/>
            <person name="Bach T."/>
            <person name="Mueller R."/>
        </authorList>
    </citation>
    <scope>NUCLEOTIDE SEQUENCE [LARGE SCALE GENOMIC DNA]</scope>
    <source>
        <strain evidence="8 9">MSr12523</strain>
    </source>
</reference>
<dbReference type="EC" id="3.1.26.5" evidence="6 7"/>
<dbReference type="EMBL" id="CP089982">
    <property type="protein sequence ID" value="WXB00264.1"/>
    <property type="molecule type" value="Genomic_DNA"/>
</dbReference>
<proteinExistence type="inferred from homology"/>
<protein>
    <recommendedName>
        <fullName evidence="6 7">Ribonuclease P protein component</fullName>
        <shortName evidence="6">RNase P protein</shortName>
        <shortName evidence="6">RNaseP protein</shortName>
        <ecNumber evidence="6 7">3.1.26.5</ecNumber>
    </recommendedName>
    <alternativeName>
        <fullName evidence="6">Protein C5</fullName>
    </alternativeName>
</protein>
<evidence type="ECO:0000256" key="2">
    <source>
        <dbReference type="ARBA" id="ARBA00022722"/>
    </source>
</evidence>
<organism evidence="8 9">
    <name type="scientific">Pendulispora brunnea</name>
    <dbReference type="NCBI Taxonomy" id="2905690"/>
    <lineage>
        <taxon>Bacteria</taxon>
        <taxon>Pseudomonadati</taxon>
        <taxon>Myxococcota</taxon>
        <taxon>Myxococcia</taxon>
        <taxon>Myxococcales</taxon>
        <taxon>Sorangiineae</taxon>
        <taxon>Pendulisporaceae</taxon>
        <taxon>Pendulispora</taxon>
    </lineage>
</organism>
<accession>A0ABZ2KNK5</accession>
<comment type="catalytic activity">
    <reaction evidence="6">
        <text>Endonucleolytic cleavage of RNA, removing 5'-extranucleotides from tRNA precursor.</text>
        <dbReference type="EC" id="3.1.26.5"/>
    </reaction>
</comment>
<evidence type="ECO:0000256" key="6">
    <source>
        <dbReference type="HAMAP-Rule" id="MF_00227"/>
    </source>
</evidence>
<dbReference type="Gene3D" id="3.30.230.10">
    <property type="match status" value="1"/>
</dbReference>
<keyword evidence="1 6" id="KW-0819">tRNA processing</keyword>
<dbReference type="Pfam" id="PF00825">
    <property type="entry name" value="Ribonuclease_P"/>
    <property type="match status" value="1"/>
</dbReference>
<dbReference type="GO" id="GO:0004526">
    <property type="term" value="F:ribonuclease P activity"/>
    <property type="evidence" value="ECO:0007669"/>
    <property type="project" value="UniProtKB-EC"/>
</dbReference>
<dbReference type="PANTHER" id="PTHR33992">
    <property type="entry name" value="RIBONUCLEASE P PROTEIN COMPONENT"/>
    <property type="match status" value="1"/>
</dbReference>
<dbReference type="SUPFAM" id="SSF54211">
    <property type="entry name" value="Ribosomal protein S5 domain 2-like"/>
    <property type="match status" value="1"/>
</dbReference>
<evidence type="ECO:0000313" key="9">
    <source>
        <dbReference type="Proteomes" id="UP001379533"/>
    </source>
</evidence>
<keyword evidence="5 6" id="KW-0694">RNA-binding</keyword>
<name>A0ABZ2KNK5_9BACT</name>
<evidence type="ECO:0000256" key="1">
    <source>
        <dbReference type="ARBA" id="ARBA00022694"/>
    </source>
</evidence>
<dbReference type="PANTHER" id="PTHR33992:SF1">
    <property type="entry name" value="RIBONUCLEASE P PROTEIN COMPONENT"/>
    <property type="match status" value="1"/>
</dbReference>
<keyword evidence="4 6" id="KW-0378">Hydrolase</keyword>
<dbReference type="InterPro" id="IPR000100">
    <property type="entry name" value="RNase_P"/>
</dbReference>